<dbReference type="GO" id="GO:0004523">
    <property type="term" value="F:RNA-DNA hybrid ribonuclease activity"/>
    <property type="evidence" value="ECO:0007669"/>
    <property type="project" value="InterPro"/>
</dbReference>
<evidence type="ECO:0000313" key="3">
    <source>
        <dbReference type="Proteomes" id="UP000275267"/>
    </source>
</evidence>
<sequence>MADDLAFISRQNAEEYLSISTQEKASASREKKKWCRPSGDQMKINSDGAFHPAAGDGGWGFVIRNAAGEVMRAGAGKIQKLLDAIHAEVAACCEGVRVAAECGMGHAQASASIG</sequence>
<dbReference type="OrthoDB" id="696282at2759"/>
<name>A0A3L6S334_PANMI</name>
<accession>A0A3L6S334</accession>
<keyword evidence="3" id="KW-1185">Reference proteome</keyword>
<dbReference type="PANTHER" id="PTHR47074:SF70">
    <property type="entry name" value="OS07G0513450 PROTEIN"/>
    <property type="match status" value="1"/>
</dbReference>
<dbReference type="EMBL" id="PQIB02000006">
    <property type="protein sequence ID" value="RLN13604.1"/>
    <property type="molecule type" value="Genomic_DNA"/>
</dbReference>
<comment type="caution">
    <text evidence="2">The sequence shown here is derived from an EMBL/GenBank/DDBJ whole genome shotgun (WGS) entry which is preliminary data.</text>
</comment>
<dbReference type="Gene3D" id="3.30.420.10">
    <property type="entry name" value="Ribonuclease H-like superfamily/Ribonuclease H"/>
    <property type="match status" value="1"/>
</dbReference>
<dbReference type="InterPro" id="IPR044730">
    <property type="entry name" value="RNase_H-like_dom_plant"/>
</dbReference>
<reference evidence="3" key="1">
    <citation type="journal article" date="2019" name="Nat. Commun.">
        <title>The genome of broomcorn millet.</title>
        <authorList>
            <person name="Zou C."/>
            <person name="Miki D."/>
            <person name="Li D."/>
            <person name="Tang Q."/>
            <person name="Xiao L."/>
            <person name="Rajput S."/>
            <person name="Deng P."/>
            <person name="Jia W."/>
            <person name="Huang R."/>
            <person name="Zhang M."/>
            <person name="Sun Y."/>
            <person name="Hu J."/>
            <person name="Fu X."/>
            <person name="Schnable P.S."/>
            <person name="Li F."/>
            <person name="Zhang H."/>
            <person name="Feng B."/>
            <person name="Zhu X."/>
            <person name="Liu R."/>
            <person name="Schnable J.C."/>
            <person name="Zhu J.-K."/>
            <person name="Zhang H."/>
        </authorList>
    </citation>
    <scope>NUCLEOTIDE SEQUENCE [LARGE SCALE GENOMIC DNA]</scope>
</reference>
<gene>
    <name evidence="2" type="ORF">C2845_PM09G15520</name>
</gene>
<dbReference type="Pfam" id="PF13456">
    <property type="entry name" value="RVT_3"/>
    <property type="match status" value="1"/>
</dbReference>
<evidence type="ECO:0000313" key="2">
    <source>
        <dbReference type="EMBL" id="RLN13604.1"/>
    </source>
</evidence>
<evidence type="ECO:0000259" key="1">
    <source>
        <dbReference type="Pfam" id="PF13456"/>
    </source>
</evidence>
<dbReference type="SUPFAM" id="SSF53098">
    <property type="entry name" value="Ribonuclease H-like"/>
    <property type="match status" value="1"/>
</dbReference>
<dbReference type="Proteomes" id="UP000275267">
    <property type="component" value="Unassembled WGS sequence"/>
</dbReference>
<dbReference type="InterPro" id="IPR036397">
    <property type="entry name" value="RNaseH_sf"/>
</dbReference>
<proteinExistence type="predicted"/>
<organism evidence="2 3">
    <name type="scientific">Panicum miliaceum</name>
    <name type="common">Proso millet</name>
    <name type="synonym">Broomcorn millet</name>
    <dbReference type="NCBI Taxonomy" id="4540"/>
    <lineage>
        <taxon>Eukaryota</taxon>
        <taxon>Viridiplantae</taxon>
        <taxon>Streptophyta</taxon>
        <taxon>Embryophyta</taxon>
        <taxon>Tracheophyta</taxon>
        <taxon>Spermatophyta</taxon>
        <taxon>Magnoliopsida</taxon>
        <taxon>Liliopsida</taxon>
        <taxon>Poales</taxon>
        <taxon>Poaceae</taxon>
        <taxon>PACMAD clade</taxon>
        <taxon>Panicoideae</taxon>
        <taxon>Panicodae</taxon>
        <taxon>Paniceae</taxon>
        <taxon>Panicinae</taxon>
        <taxon>Panicum</taxon>
        <taxon>Panicum sect. Panicum</taxon>
    </lineage>
</organism>
<dbReference type="PANTHER" id="PTHR47074">
    <property type="entry name" value="BNAC02G40300D PROTEIN"/>
    <property type="match status" value="1"/>
</dbReference>
<dbReference type="GO" id="GO:0003676">
    <property type="term" value="F:nucleic acid binding"/>
    <property type="evidence" value="ECO:0007669"/>
    <property type="project" value="InterPro"/>
</dbReference>
<dbReference type="InterPro" id="IPR002156">
    <property type="entry name" value="RNaseH_domain"/>
</dbReference>
<dbReference type="InterPro" id="IPR012337">
    <property type="entry name" value="RNaseH-like_sf"/>
</dbReference>
<dbReference type="InterPro" id="IPR052929">
    <property type="entry name" value="RNase_H-like_EbsB-rel"/>
</dbReference>
<dbReference type="CDD" id="cd06222">
    <property type="entry name" value="RNase_H_like"/>
    <property type="match status" value="1"/>
</dbReference>
<feature type="domain" description="RNase H type-1" evidence="1">
    <location>
        <begin position="45"/>
        <end position="106"/>
    </location>
</feature>
<protein>
    <recommendedName>
        <fullName evidence="1">RNase H type-1 domain-containing protein</fullName>
    </recommendedName>
</protein>
<dbReference type="AlphaFoldDB" id="A0A3L6S334"/>